<proteinExistence type="predicted"/>
<dbReference type="InterPro" id="IPR043131">
    <property type="entry name" value="BCAT-like_N"/>
</dbReference>
<evidence type="ECO:0000313" key="2">
    <source>
        <dbReference type="EMBL" id="MEJ8823362.1"/>
    </source>
</evidence>
<dbReference type="EMBL" id="JBBKZV010000007">
    <property type="protein sequence ID" value="MEJ8823362.1"/>
    <property type="molecule type" value="Genomic_DNA"/>
</dbReference>
<dbReference type="PANTHER" id="PTHR11236">
    <property type="entry name" value="AMINOBENZOATE/ANTHRANILATE SYNTHASE"/>
    <property type="match status" value="1"/>
</dbReference>
<protein>
    <submittedName>
        <fullName evidence="2">Bifunctional anthranilate synthase component I family protein/class IV aminotransferase</fullName>
    </submittedName>
</protein>
<comment type="caution">
    <text evidence="2">The sequence shown here is derived from an EMBL/GenBank/DDBJ whole genome shotgun (WGS) entry which is preliminary data.</text>
</comment>
<name>A0ABU8VZW0_9BURK</name>
<keyword evidence="3" id="KW-1185">Reference proteome</keyword>
<keyword evidence="2" id="KW-0808">Transferase</keyword>
<dbReference type="SUPFAM" id="SSF56322">
    <property type="entry name" value="ADC synthase"/>
    <property type="match status" value="1"/>
</dbReference>
<dbReference type="GO" id="GO:0008483">
    <property type="term" value="F:transaminase activity"/>
    <property type="evidence" value="ECO:0007669"/>
    <property type="project" value="UniProtKB-KW"/>
</dbReference>
<reference evidence="2 3" key="1">
    <citation type="submission" date="2024-03" db="EMBL/GenBank/DDBJ databases">
        <title>Novel species of the genus Variovorax.</title>
        <authorList>
            <person name="Liu Q."/>
            <person name="Xin Y.-H."/>
        </authorList>
    </citation>
    <scope>NUCLEOTIDE SEQUENCE [LARGE SCALE GENOMIC DNA]</scope>
    <source>
        <strain evidence="2 3">KACC 18501</strain>
    </source>
</reference>
<dbReference type="InterPro" id="IPR001544">
    <property type="entry name" value="Aminotrans_IV"/>
</dbReference>
<dbReference type="Pfam" id="PF00425">
    <property type="entry name" value="Chorismate_bind"/>
    <property type="match status" value="1"/>
</dbReference>
<dbReference type="Gene3D" id="3.60.120.10">
    <property type="entry name" value="Anthranilate synthase"/>
    <property type="match status" value="1"/>
</dbReference>
<dbReference type="Proteomes" id="UP001363010">
    <property type="component" value="Unassembled WGS sequence"/>
</dbReference>
<dbReference type="InterPro" id="IPR019999">
    <property type="entry name" value="Anth_synth_I-like"/>
</dbReference>
<dbReference type="PRINTS" id="PR00095">
    <property type="entry name" value="ANTSNTHASEI"/>
</dbReference>
<dbReference type="SUPFAM" id="SSF56752">
    <property type="entry name" value="D-aminoacid aminotransferase-like PLP-dependent enzymes"/>
    <property type="match status" value="1"/>
</dbReference>
<dbReference type="InterPro" id="IPR036038">
    <property type="entry name" value="Aminotransferase-like"/>
</dbReference>
<sequence>MTLHISRAESRPESPCFALLDDRAATREHPTSRLYQGFLREHRCADPAALDAMWGRVDADLRSGLHAVLLADYEWGAKLLRAGHERLGKDDASALRVLMFRDLSRLSADEAGDWLAGLEHDPVPAAGVMNLSPSVDPPAFMQAIARIQEAIAAGETYQVNYTFRLRAQAYGSPVALYRQLRNRQPVSFGALIALPETGESGDAVTHVLSCSPELFLSHEEGLLTARPMKGTASRCSRVQGPEGDSETARHLAIDVKNRAENVMIVDLLRNDLGRIAQIGSVKVNALFAVESYSTLFQMTSTVQARLKPGLGFPDVLRAAFPCGSITGAPKHHTMQLISGLETTPRGLYCGAIGWMDAPWGAAQVGDFCLSVAIRTLTLGRETRGLRPARLGIGAGIVADSRAADELEESNLKARFLTGLDPGFELFETMLAVSDEGARPAVRNLDRHLARMAQSACVLGFRFDRALAVASLLECTLALAPGAPGAPGARWRLRLALRHDGRLQLQHAPLAALAGGTVTLRVADERLPDFNPLAAHKTTLRNVYDEGVRAAERAGAFDSLFFTADGRLVEGGRTSVFLRIDGRWCTPPVTDGALPGVMRACLLEDDAHWGATERSLRWADLQRAEAIVVCNALRGALPARLPVHDAVPAGECRP</sequence>
<accession>A0ABU8VZW0</accession>
<dbReference type="RefSeq" id="WP_340364395.1">
    <property type="nucleotide sequence ID" value="NZ_JBBKZV010000007.1"/>
</dbReference>
<keyword evidence="2" id="KW-0032">Aminotransferase</keyword>
<gene>
    <name evidence="2" type="ORF">WKW80_15185</name>
</gene>
<feature type="domain" description="Chorismate-utilising enzyme C-terminal" evidence="1">
    <location>
        <begin position="138"/>
        <end position="412"/>
    </location>
</feature>
<dbReference type="Gene3D" id="3.20.10.10">
    <property type="entry name" value="D-amino Acid Aminotransferase, subunit A, domain 2"/>
    <property type="match status" value="1"/>
</dbReference>
<dbReference type="Gene3D" id="3.30.470.10">
    <property type="match status" value="1"/>
</dbReference>
<dbReference type="InterPro" id="IPR015890">
    <property type="entry name" value="Chorismate_C"/>
</dbReference>
<dbReference type="InterPro" id="IPR043132">
    <property type="entry name" value="BCAT-like_C"/>
</dbReference>
<evidence type="ECO:0000259" key="1">
    <source>
        <dbReference type="Pfam" id="PF00425"/>
    </source>
</evidence>
<dbReference type="PANTHER" id="PTHR11236:SF50">
    <property type="entry name" value="AMINODEOXYCHORISMATE SYNTHASE COMPONENT 1"/>
    <property type="match status" value="1"/>
</dbReference>
<organism evidence="2 3">
    <name type="scientific">Variovorax humicola</name>
    <dbReference type="NCBI Taxonomy" id="1769758"/>
    <lineage>
        <taxon>Bacteria</taxon>
        <taxon>Pseudomonadati</taxon>
        <taxon>Pseudomonadota</taxon>
        <taxon>Betaproteobacteria</taxon>
        <taxon>Burkholderiales</taxon>
        <taxon>Comamonadaceae</taxon>
        <taxon>Variovorax</taxon>
    </lineage>
</organism>
<evidence type="ECO:0000313" key="3">
    <source>
        <dbReference type="Proteomes" id="UP001363010"/>
    </source>
</evidence>
<dbReference type="InterPro" id="IPR005801">
    <property type="entry name" value="ADC_synthase"/>
</dbReference>
<dbReference type="Pfam" id="PF01063">
    <property type="entry name" value="Aminotran_4"/>
    <property type="match status" value="1"/>
</dbReference>